<sequence>MDDYDVFLGNWEPGERLRYSILPQSIADPVVREQLLSDSSGEAPLERTAFSPGLKVMDGSESNTRLFTFFEDRQEKWAEEFRDYLLSRGITVAKIDVYNESFAQHWVDGRKRRQDSAEMLAIKASIRDHDLKFHRQTSGQFVINQMVSASTPLFTPDEMAIVFEANQGLIDAFLPDYIDILDATCYGTISDLHVRRGVCMPTIEPVRRELHYLSSYSLTLGPVEQFAQTYTPATRVGGVPSIFSAPLPAVQTRIVAFAPFVKDMDLSQLELVVAPPIASTQLQYDGEFGGIHEFSFK</sequence>
<evidence type="ECO:0000313" key="1">
    <source>
        <dbReference type="EMBL" id="MQR99961.1"/>
    </source>
</evidence>
<proteinExistence type="predicted"/>
<protein>
    <submittedName>
        <fullName evidence="1">Uncharacterized protein</fullName>
    </submittedName>
</protein>
<accession>A0A7X1SRP1</accession>
<evidence type="ECO:0000313" key="2">
    <source>
        <dbReference type="Proteomes" id="UP000432209"/>
    </source>
</evidence>
<dbReference type="AlphaFoldDB" id="A0A7X1SRP1"/>
<dbReference type="RefSeq" id="WP_153431594.1">
    <property type="nucleotide sequence ID" value="NZ_WIPH01000042.1"/>
</dbReference>
<comment type="caution">
    <text evidence="1">The sequence shown here is derived from an EMBL/GenBank/DDBJ whole genome shotgun (WGS) entry which is preliminary data.</text>
</comment>
<reference evidence="1 2" key="1">
    <citation type="submission" date="2019-10" db="EMBL/GenBank/DDBJ databases">
        <title>Gluconobacter aidae sp. nov., a novel species of acetic acid bacteria isolated in Thailand.</title>
        <authorList>
            <person name="Yukphan P."/>
            <person name="Charoenyingcharoen P."/>
            <person name="Malimas S."/>
            <person name="Muramatsu Y."/>
            <person name="Nakagawa Y."/>
            <person name="Tanasupawat S."/>
            <person name="Yamada Y."/>
        </authorList>
    </citation>
    <scope>NUCLEOTIDE SEQUENCE [LARGE SCALE GENOMIC DNA]</scope>
    <source>
        <strain evidence="1 2">AC10</strain>
    </source>
</reference>
<dbReference type="Proteomes" id="UP000432209">
    <property type="component" value="Unassembled WGS sequence"/>
</dbReference>
<name>A0A7X1SRP1_9PROT</name>
<gene>
    <name evidence="1" type="ORF">GFJ39_12355</name>
</gene>
<keyword evidence="2" id="KW-1185">Reference proteome</keyword>
<organism evidence="1 2">
    <name type="scientific">Gluconobacter aidae</name>
    <dbReference type="NCBI Taxonomy" id="2662454"/>
    <lineage>
        <taxon>Bacteria</taxon>
        <taxon>Pseudomonadati</taxon>
        <taxon>Pseudomonadota</taxon>
        <taxon>Alphaproteobacteria</taxon>
        <taxon>Acetobacterales</taxon>
        <taxon>Acetobacteraceae</taxon>
        <taxon>Gluconobacter</taxon>
    </lineage>
</organism>
<dbReference type="EMBL" id="WIPH01000042">
    <property type="protein sequence ID" value="MQR99961.1"/>
    <property type="molecule type" value="Genomic_DNA"/>
</dbReference>